<dbReference type="RefSeq" id="WP_140000599.1">
    <property type="nucleotide sequence ID" value="NZ_VFJE01000053.1"/>
</dbReference>
<dbReference type="OrthoDB" id="1256212at2"/>
<feature type="coiled-coil region" evidence="1">
    <location>
        <begin position="86"/>
        <end position="131"/>
    </location>
</feature>
<dbReference type="Proteomes" id="UP000319175">
    <property type="component" value="Unassembled WGS sequence"/>
</dbReference>
<evidence type="ECO:0000313" key="2">
    <source>
        <dbReference type="EMBL" id="TPD69993.1"/>
    </source>
</evidence>
<reference evidence="2 3" key="2">
    <citation type="submission" date="2019-06" db="EMBL/GenBank/DDBJ databases">
        <authorList>
            <person name="Seo Y."/>
        </authorList>
    </citation>
    <scope>NUCLEOTIDE SEQUENCE [LARGE SCALE GENOMIC DNA]</scope>
    <source>
        <strain evidence="2 3">MaA-Y11</strain>
    </source>
</reference>
<comment type="caution">
    <text evidence="2">The sequence shown here is derived from an EMBL/GenBank/DDBJ whole genome shotgun (WGS) entry which is preliminary data.</text>
</comment>
<dbReference type="AlphaFoldDB" id="A0A501QBD1"/>
<dbReference type="EMBL" id="VFJE01000053">
    <property type="protein sequence ID" value="TPD69993.1"/>
    <property type="molecule type" value="Genomic_DNA"/>
</dbReference>
<sequence>MEQLKELKELNTMLQATLKAKSPKITEELIQILNGTAITMLPTYEKSDIASFNFEYRHEWFSIVFFGSNARGLTITEPISLLFNELNEYHSKSEDVMDEMDELEENLEDDTDEWEDMMDEYNEEKNEIYEDWFVGCWEEARSQTQNTMPTYFSIEELDCGTELVSSDYVEINKNQSVIRYYTH</sequence>
<keyword evidence="3" id="KW-1185">Reference proteome</keyword>
<organism evidence="2 3">
    <name type="scientific">Flavobacterium microcysteis</name>
    <dbReference type="NCBI Taxonomy" id="2596891"/>
    <lineage>
        <taxon>Bacteria</taxon>
        <taxon>Pseudomonadati</taxon>
        <taxon>Bacteroidota</taxon>
        <taxon>Flavobacteriia</taxon>
        <taxon>Flavobacteriales</taxon>
        <taxon>Flavobacteriaceae</taxon>
        <taxon>Flavobacterium</taxon>
    </lineage>
</organism>
<evidence type="ECO:0000256" key="1">
    <source>
        <dbReference type="SAM" id="Coils"/>
    </source>
</evidence>
<evidence type="ECO:0000313" key="3">
    <source>
        <dbReference type="Proteomes" id="UP000319175"/>
    </source>
</evidence>
<accession>A0A501QBD1</accession>
<proteinExistence type="predicted"/>
<reference evidence="2 3" key="1">
    <citation type="submission" date="2019-06" db="EMBL/GenBank/DDBJ databases">
        <title>Flavobacterium sp. MaA-Y11 from geoumgang.</title>
        <authorList>
            <person name="Jeong S."/>
        </authorList>
    </citation>
    <scope>NUCLEOTIDE SEQUENCE [LARGE SCALE GENOMIC DNA]</scope>
    <source>
        <strain evidence="2 3">MaA-Y11</strain>
    </source>
</reference>
<name>A0A501QBD1_9FLAO</name>
<keyword evidence="1" id="KW-0175">Coiled coil</keyword>
<protein>
    <submittedName>
        <fullName evidence="2">Uncharacterized protein</fullName>
    </submittedName>
</protein>
<gene>
    <name evidence="2" type="ORF">FJA49_08815</name>
</gene>